<organism evidence="3">
    <name type="scientific">Anopheles sinensis</name>
    <name type="common">Mosquito</name>
    <dbReference type="NCBI Taxonomy" id="74873"/>
    <lineage>
        <taxon>Eukaryota</taxon>
        <taxon>Metazoa</taxon>
        <taxon>Ecdysozoa</taxon>
        <taxon>Arthropoda</taxon>
        <taxon>Hexapoda</taxon>
        <taxon>Insecta</taxon>
        <taxon>Pterygota</taxon>
        <taxon>Neoptera</taxon>
        <taxon>Endopterygota</taxon>
        <taxon>Diptera</taxon>
        <taxon>Nematocera</taxon>
        <taxon>Culicoidea</taxon>
        <taxon>Culicidae</taxon>
        <taxon>Anophelinae</taxon>
        <taxon>Anopheles</taxon>
    </lineage>
</organism>
<feature type="compositionally biased region" description="Polar residues" evidence="2">
    <location>
        <begin position="893"/>
        <end position="903"/>
    </location>
</feature>
<evidence type="ECO:0000313" key="4">
    <source>
        <dbReference type="EnsemblMetazoa" id="ASIC014714-PA"/>
    </source>
</evidence>
<feature type="compositionally biased region" description="Basic and acidic residues" evidence="2">
    <location>
        <begin position="864"/>
        <end position="874"/>
    </location>
</feature>
<dbReference type="OrthoDB" id="8015657at2759"/>
<dbReference type="EMBL" id="ATLV01021573">
    <property type="status" value="NOT_ANNOTATED_CDS"/>
    <property type="molecule type" value="Genomic_DNA"/>
</dbReference>
<dbReference type="AlphaFoldDB" id="A0A084W921"/>
<keyword evidence="1" id="KW-0175">Coiled coil</keyword>
<feature type="compositionally biased region" description="Polar residues" evidence="2">
    <location>
        <begin position="359"/>
        <end position="372"/>
    </location>
</feature>
<feature type="compositionally biased region" description="Low complexity" evidence="2">
    <location>
        <begin position="671"/>
        <end position="692"/>
    </location>
</feature>
<evidence type="ECO:0000313" key="5">
    <source>
        <dbReference type="Proteomes" id="UP000030765"/>
    </source>
</evidence>
<dbReference type="EnsemblMetazoa" id="ASIC014714-RA">
    <property type="protein sequence ID" value="ASIC014714-PA"/>
    <property type="gene ID" value="ASIC014714"/>
</dbReference>
<gene>
    <name evidence="3" type="ORF">ZHAS_00014714</name>
</gene>
<dbReference type="VEuPathDB" id="VectorBase:ASIC014714"/>
<feature type="compositionally biased region" description="Polar residues" evidence="2">
    <location>
        <begin position="838"/>
        <end position="851"/>
    </location>
</feature>
<feature type="region of interest" description="Disordered" evidence="2">
    <location>
        <begin position="632"/>
        <end position="913"/>
    </location>
</feature>
<sequence length="913" mass="101954">MYSSVSDGMSAEFGGASRAGYRREFEEMESRIRKCERQRAELERQFADLMRERAESERAAARAMKQRQKRLLEAERQRMERNESILRMLNKIDQQAASLAAKTDRLKMLKTQYEMYLMRTYSSAQSAYPSVYNPPMIAAPPPPMLPKAPQSPSKSSFAQYLSDLTLQQQQTSIDPIPPPTALSNYLATQQQKNAFNQSVAPLERPYSRMFDRGPSWETDVAQRRPPTAGSELVPLSNGGAKAKRFEMSNEDFIRYIDSEVLKEPIPTVSVVAPTPEGTMKKGGQVRGAAYLEDAGLSEDEQRPEAVDRLTEDVDQFSIVAKEEIPGIGEKKEEDDKNPMGPCETREEIASMAQGRETENNQPILEDTINNKSDYLDKEPDYITNNDPSPENKVTSQNKGIDDGYAGNNLAARIVSQDQEMYNVPQVEEESNISHMADNEHATEYPAEQRDISNQQPTVYPSEDQGPSQPYNDQFYQMSSETEPNGVLTNATDVLLAEESQLENPLPSSQEYVNQEQIPSNNDGAQHLPQQPLVQQSASKVGSQHWSAARQAMRTKAFPGVSSKVPSPEMTQPPEGVAEPQYEVQYDTDTSQANQAPVDSNVVQSQEGVVASGISENAEQNIEAYPEYVAGATEQSYYTEEPASDRQEASPAQGYQDDGMGQPVDYQTGPLDDGQQGAMYQYQQADGQQATYQEGQYVEGTSADQMQYQYPEGTDQTVTQYGTQEGYQDPNQQYQYDPQYYDQQQQQQGYDGQYYSEDPQQQQDQQQYYMEDPNQQQAHYEQQDPAQQQQDVTPVDQYQPEQAEGQAYYPTDAPYEAVSQHPVSTEGTDQAPPIDEPTSESSKPVVSQNTPDVPSVEAPPIADVKPPKGKPEKKSTPGKQTNDPKSVKKGSEPASDTPTVSSVNDESDFDFSTQ</sequence>
<name>A0A084W921_ANOSI</name>
<feature type="compositionally biased region" description="Basic and acidic residues" evidence="2">
    <location>
        <begin position="320"/>
        <end position="348"/>
    </location>
</feature>
<feature type="compositionally biased region" description="Polar residues" evidence="2">
    <location>
        <begin position="451"/>
        <end position="491"/>
    </location>
</feature>
<evidence type="ECO:0000313" key="3">
    <source>
        <dbReference type="EMBL" id="KFB46715.1"/>
    </source>
</evidence>
<evidence type="ECO:0000256" key="2">
    <source>
        <dbReference type="SAM" id="MobiDB-lite"/>
    </source>
</evidence>
<feature type="compositionally biased region" description="Polar residues" evidence="2">
    <location>
        <begin position="382"/>
        <end position="398"/>
    </location>
</feature>
<feature type="compositionally biased region" description="Acidic residues" evidence="2">
    <location>
        <begin position="904"/>
        <end position="913"/>
    </location>
</feature>
<feature type="coiled-coil region" evidence="1">
    <location>
        <begin position="18"/>
        <end position="82"/>
    </location>
</feature>
<feature type="compositionally biased region" description="Low complexity" evidence="2">
    <location>
        <begin position="725"/>
        <end position="799"/>
    </location>
</feature>
<feature type="region of interest" description="Disordered" evidence="2">
    <location>
        <begin position="319"/>
        <end position="579"/>
    </location>
</feature>
<dbReference type="EMBL" id="KE525320">
    <property type="protein sequence ID" value="KFB46715.1"/>
    <property type="molecule type" value="Genomic_DNA"/>
</dbReference>
<dbReference type="OMA" id="LPERMTH"/>
<proteinExistence type="predicted"/>
<accession>A0A084W921</accession>
<feature type="compositionally biased region" description="Polar residues" evidence="2">
    <location>
        <begin position="701"/>
        <end position="724"/>
    </location>
</feature>
<reference evidence="4" key="2">
    <citation type="submission" date="2020-05" db="UniProtKB">
        <authorList>
            <consortium name="EnsemblMetazoa"/>
        </authorList>
    </citation>
    <scope>IDENTIFICATION</scope>
</reference>
<reference evidence="3 5" key="1">
    <citation type="journal article" date="2014" name="BMC Genomics">
        <title>Genome sequence of Anopheles sinensis provides insight into genetics basis of mosquito competence for malaria parasites.</title>
        <authorList>
            <person name="Zhou D."/>
            <person name="Zhang D."/>
            <person name="Ding G."/>
            <person name="Shi L."/>
            <person name="Hou Q."/>
            <person name="Ye Y."/>
            <person name="Xu Y."/>
            <person name="Zhou H."/>
            <person name="Xiong C."/>
            <person name="Li S."/>
            <person name="Yu J."/>
            <person name="Hong S."/>
            <person name="Yu X."/>
            <person name="Zou P."/>
            <person name="Chen C."/>
            <person name="Chang X."/>
            <person name="Wang W."/>
            <person name="Lv Y."/>
            <person name="Sun Y."/>
            <person name="Ma L."/>
            <person name="Shen B."/>
            <person name="Zhu C."/>
        </authorList>
    </citation>
    <scope>NUCLEOTIDE SEQUENCE [LARGE SCALE GENOMIC DNA]</scope>
</reference>
<evidence type="ECO:0000256" key="1">
    <source>
        <dbReference type="SAM" id="Coils"/>
    </source>
</evidence>
<dbReference type="VEuPathDB" id="VectorBase:ASIS000545"/>
<dbReference type="Proteomes" id="UP000030765">
    <property type="component" value="Unassembled WGS sequence"/>
</dbReference>
<feature type="compositionally biased region" description="Polar residues" evidence="2">
    <location>
        <begin position="501"/>
        <end position="545"/>
    </location>
</feature>
<feature type="compositionally biased region" description="Basic and acidic residues" evidence="2">
    <location>
        <begin position="436"/>
        <end position="450"/>
    </location>
</feature>
<keyword evidence="5" id="KW-1185">Reference proteome</keyword>
<protein>
    <submittedName>
        <fullName evidence="3">AGAP013418-PA-like protein</fullName>
    </submittedName>
</protein>